<evidence type="ECO:0000313" key="2">
    <source>
        <dbReference type="WBParaSite" id="jg10988"/>
    </source>
</evidence>
<dbReference type="WBParaSite" id="jg10988">
    <property type="protein sequence ID" value="jg10988"/>
    <property type="gene ID" value="jg10988"/>
</dbReference>
<protein>
    <submittedName>
        <fullName evidence="2 3">Thioredoxin domain-containing protein</fullName>
    </submittedName>
</protein>
<keyword evidence="1" id="KW-1185">Reference proteome</keyword>
<dbReference type="Proteomes" id="UP000887574">
    <property type="component" value="Unplaced"/>
</dbReference>
<reference evidence="2 3" key="1">
    <citation type="submission" date="2022-11" db="UniProtKB">
        <authorList>
            <consortium name="WormBaseParasite"/>
        </authorList>
    </citation>
    <scope>IDENTIFICATION</scope>
</reference>
<dbReference type="AlphaFoldDB" id="A0A915CNK1"/>
<evidence type="ECO:0000313" key="1">
    <source>
        <dbReference type="Proteomes" id="UP000887574"/>
    </source>
</evidence>
<organism evidence="1 3">
    <name type="scientific">Ditylenchus dipsaci</name>
    <dbReference type="NCBI Taxonomy" id="166011"/>
    <lineage>
        <taxon>Eukaryota</taxon>
        <taxon>Metazoa</taxon>
        <taxon>Ecdysozoa</taxon>
        <taxon>Nematoda</taxon>
        <taxon>Chromadorea</taxon>
        <taxon>Rhabditida</taxon>
        <taxon>Tylenchina</taxon>
        <taxon>Tylenchomorpha</taxon>
        <taxon>Sphaerularioidea</taxon>
        <taxon>Anguinidae</taxon>
        <taxon>Anguininae</taxon>
        <taxon>Ditylenchus</taxon>
    </lineage>
</organism>
<proteinExistence type="predicted"/>
<dbReference type="WBParaSite" id="jg10990">
    <property type="protein sequence ID" value="jg10990"/>
    <property type="gene ID" value="jg10990"/>
</dbReference>
<name>A0A915CNK1_9BILA</name>
<accession>A0A915CNK1</accession>
<evidence type="ECO:0000313" key="3">
    <source>
        <dbReference type="WBParaSite" id="jg10990"/>
    </source>
</evidence>
<sequence length="222" mass="25159">MIHTHSIEQRELQNPSQHIVNNQYIAAKTTPSSASIPPSSNSIELDQTVDEYIDELVQDQFQLAYTQYIHTHTQQPQEQNSIQNHLLHAPTSTFNYAGLSSTITKLLKTFTITRMLTWCLLFWSLSSLVKYALFTDRALPTREAALPLPFFNNASSLLVEDYFRGNGADKSLLMSKAELTILMFYAPWSLHSMEARQPFLEVAAAFKDLGNQTVSVFKLLSI</sequence>